<evidence type="ECO:0000256" key="5">
    <source>
        <dbReference type="PIRSR" id="PIRSR000137-2"/>
    </source>
</evidence>
<reference evidence="10" key="1">
    <citation type="submission" date="2012-12" db="EMBL/GenBank/DDBJ databases">
        <authorList>
            <person name="Hellsten U."/>
            <person name="Grimwood J."/>
            <person name="Chapman J.A."/>
            <person name="Shapiro H."/>
            <person name="Aerts A."/>
            <person name="Otillar R.P."/>
            <person name="Terry A.Y."/>
            <person name="Boore J.L."/>
            <person name="Simakov O."/>
            <person name="Marletaz F."/>
            <person name="Cho S.-J."/>
            <person name="Edsinger-Gonzales E."/>
            <person name="Havlak P."/>
            <person name="Kuo D.-H."/>
            <person name="Larsson T."/>
            <person name="Lv J."/>
            <person name="Arendt D."/>
            <person name="Savage R."/>
            <person name="Osoegawa K."/>
            <person name="de Jong P."/>
            <person name="Lindberg D.R."/>
            <person name="Seaver E.C."/>
            <person name="Weisblat D.A."/>
            <person name="Putnam N.H."/>
            <person name="Grigoriev I.V."/>
            <person name="Rokhsar D.S."/>
        </authorList>
    </citation>
    <scope>NUCLEOTIDE SEQUENCE</scope>
    <source>
        <strain evidence="10">I ESC-2004</strain>
    </source>
</reference>
<dbReference type="SUPFAM" id="SSF51905">
    <property type="entry name" value="FAD/NAD(P)-binding domain"/>
    <property type="match status" value="1"/>
</dbReference>
<keyword evidence="10" id="KW-1185">Reference proteome</keyword>
<organism evidence="8">
    <name type="scientific">Capitella teleta</name>
    <name type="common">Polychaete worm</name>
    <dbReference type="NCBI Taxonomy" id="283909"/>
    <lineage>
        <taxon>Eukaryota</taxon>
        <taxon>Metazoa</taxon>
        <taxon>Spiralia</taxon>
        <taxon>Lophotrochozoa</taxon>
        <taxon>Annelida</taxon>
        <taxon>Polychaeta</taxon>
        <taxon>Sedentaria</taxon>
        <taxon>Scolecida</taxon>
        <taxon>Capitellidae</taxon>
        <taxon>Capitella</taxon>
    </lineage>
</organism>
<dbReference type="HOGENOM" id="CLU_002865_7_0_1"/>
<evidence type="ECO:0000259" key="7">
    <source>
        <dbReference type="PROSITE" id="PS00623"/>
    </source>
</evidence>
<proteinExistence type="inferred from homology"/>
<evidence type="ECO:0000313" key="8">
    <source>
        <dbReference type="EMBL" id="ELU07968.1"/>
    </source>
</evidence>
<feature type="binding site" evidence="5">
    <location>
        <position position="261"/>
    </location>
    <ligand>
        <name>FAD</name>
        <dbReference type="ChEBI" id="CHEBI:57692"/>
    </ligand>
</feature>
<reference evidence="9" key="3">
    <citation type="submission" date="2015-06" db="UniProtKB">
        <authorList>
            <consortium name="EnsemblMetazoa"/>
        </authorList>
    </citation>
    <scope>IDENTIFICATION</scope>
</reference>
<dbReference type="PANTHER" id="PTHR11552">
    <property type="entry name" value="GLUCOSE-METHANOL-CHOLINE GMC OXIDOREDUCTASE"/>
    <property type="match status" value="1"/>
</dbReference>
<dbReference type="Proteomes" id="UP000014760">
    <property type="component" value="Unassembled WGS sequence"/>
</dbReference>
<dbReference type="InterPro" id="IPR000172">
    <property type="entry name" value="GMC_OxRdtase_N"/>
</dbReference>
<name>R7UPD8_CAPTE</name>
<reference evidence="8 10" key="2">
    <citation type="journal article" date="2013" name="Nature">
        <title>Insights into bilaterian evolution from three spiralian genomes.</title>
        <authorList>
            <person name="Simakov O."/>
            <person name="Marletaz F."/>
            <person name="Cho S.J."/>
            <person name="Edsinger-Gonzales E."/>
            <person name="Havlak P."/>
            <person name="Hellsten U."/>
            <person name="Kuo D.H."/>
            <person name="Larsson T."/>
            <person name="Lv J."/>
            <person name="Arendt D."/>
            <person name="Savage R."/>
            <person name="Osoegawa K."/>
            <person name="de Jong P."/>
            <person name="Grimwood J."/>
            <person name="Chapman J.A."/>
            <person name="Shapiro H."/>
            <person name="Aerts A."/>
            <person name="Otillar R.P."/>
            <person name="Terry A.Y."/>
            <person name="Boore J.L."/>
            <person name="Grigoriev I.V."/>
            <person name="Lindberg D.R."/>
            <person name="Seaver E.C."/>
            <person name="Weisblat D.A."/>
            <person name="Putnam N.H."/>
            <person name="Rokhsar D.S."/>
        </authorList>
    </citation>
    <scope>NUCLEOTIDE SEQUENCE</scope>
    <source>
        <strain evidence="8 10">I ESC-2004</strain>
    </source>
</reference>
<dbReference type="EMBL" id="AMQN01006893">
    <property type="status" value="NOT_ANNOTATED_CDS"/>
    <property type="molecule type" value="Genomic_DNA"/>
</dbReference>
<evidence type="ECO:0000256" key="2">
    <source>
        <dbReference type="ARBA" id="ARBA00010790"/>
    </source>
</evidence>
<feature type="domain" description="Glucose-methanol-choline oxidoreductase N-terminal" evidence="7">
    <location>
        <begin position="123"/>
        <end position="146"/>
    </location>
</feature>
<dbReference type="GO" id="GO:0016614">
    <property type="term" value="F:oxidoreductase activity, acting on CH-OH group of donors"/>
    <property type="evidence" value="ECO:0007669"/>
    <property type="project" value="InterPro"/>
</dbReference>
<keyword evidence="4 5" id="KW-0274">FAD</keyword>
<evidence type="ECO:0000256" key="4">
    <source>
        <dbReference type="ARBA" id="ARBA00022827"/>
    </source>
</evidence>
<feature type="binding site" evidence="5">
    <location>
        <begin position="49"/>
        <end position="50"/>
    </location>
    <ligand>
        <name>FAD</name>
        <dbReference type="ChEBI" id="CHEBI:57692"/>
    </ligand>
</feature>
<keyword evidence="3 6" id="KW-0285">Flavoprotein</keyword>
<dbReference type="Gene3D" id="3.30.560.10">
    <property type="entry name" value="Glucose Oxidase, domain 3"/>
    <property type="match status" value="1"/>
</dbReference>
<protein>
    <recommendedName>
        <fullName evidence="7">Glucose-methanol-choline oxidoreductase N-terminal domain-containing protein</fullName>
    </recommendedName>
</protein>
<dbReference type="EnsemblMetazoa" id="CapteT159946">
    <property type="protein sequence ID" value="CapteP159946"/>
    <property type="gene ID" value="CapteG159946"/>
</dbReference>
<dbReference type="InterPro" id="IPR012132">
    <property type="entry name" value="GMC_OxRdtase"/>
</dbReference>
<dbReference type="AlphaFoldDB" id="R7UPD8"/>
<evidence type="ECO:0000313" key="9">
    <source>
        <dbReference type="EnsemblMetazoa" id="CapteP159946"/>
    </source>
</evidence>
<sequence>MVARHIPSLMAIGAVMAAYRLMSVGIWVDEFVKKDIEKSYDIIIVGGGTSGAVLASRLTEDNDKTVLLLEAGESPRDDEDVDIPINADHVRGEKSKYDWYYATTPQKFSSKGHVDGISHISSGKGLGGSSLINYMQYLRGSRHDYDDWANNGATGWGYKDVLPYFIKSEDNHNGQYVQSVFHGFGGRVAVADINLSPLNKIMTSAFKEHNINKKDINGKSHFGYSQTQATIKNGLRWSTYRSFLKRAMDRPNLQIVTGANVQKVLFEGRKAVGVQVVHKGAVVTTRAEKEVILCAGTVGSTRLLLLSGIGPKAHLGALKMPIVADLPVGENLQDQVIADPVEYFTSYGVSVTPAKAENFMSAWAYSIFGTGMKMSPRFREGIAFVKTRHQPPHIKYPLLSLNILSNVEVYNAEKLNIKEDVWESLHGSPPSREGFTILPTLLHPRSKGTIRLKSSNPDDPVLINPNYLAEDVDVKILAEGVQYARRILGTQIMKNWDFQIPHRTLPECEKYGNFTMQYIECLLRRVTIPGNNPVGTCKIGAMGDPTAVVDPLLRVRGVKGLRVVDSCIIPSAMSSNLYATQIMIAEKAADIIRDKDTVLAIKDYFKHLIAVKHKKMVEDEDDASPMAQAHVHS</sequence>
<dbReference type="Gene3D" id="3.50.50.60">
    <property type="entry name" value="FAD/NAD(P)-binding domain"/>
    <property type="match status" value="1"/>
</dbReference>
<dbReference type="PROSITE" id="PS00623">
    <property type="entry name" value="GMC_OXRED_1"/>
    <property type="match status" value="1"/>
</dbReference>
<dbReference type="OrthoDB" id="269227at2759"/>
<dbReference type="SUPFAM" id="SSF54373">
    <property type="entry name" value="FAD-linked reductases, C-terminal domain"/>
    <property type="match status" value="1"/>
</dbReference>
<gene>
    <name evidence="8" type="ORF">CAPTEDRAFT_159946</name>
</gene>
<dbReference type="OMA" id="GYHLQDH"/>
<dbReference type="Pfam" id="PF05199">
    <property type="entry name" value="GMC_oxred_C"/>
    <property type="match status" value="1"/>
</dbReference>
<evidence type="ECO:0000256" key="3">
    <source>
        <dbReference type="ARBA" id="ARBA00022630"/>
    </source>
</evidence>
<comment type="similarity">
    <text evidence="2 6">Belongs to the GMC oxidoreductase family.</text>
</comment>
<comment type="cofactor">
    <cofactor evidence="1 5">
        <name>FAD</name>
        <dbReference type="ChEBI" id="CHEBI:57692"/>
    </cofactor>
</comment>
<dbReference type="InterPro" id="IPR036188">
    <property type="entry name" value="FAD/NAD-bd_sf"/>
</dbReference>
<dbReference type="STRING" id="283909.R7UPD8"/>
<accession>R7UPD8</accession>
<dbReference type="InterPro" id="IPR007867">
    <property type="entry name" value="GMC_OxRtase_C"/>
</dbReference>
<dbReference type="GO" id="GO:0050660">
    <property type="term" value="F:flavin adenine dinucleotide binding"/>
    <property type="evidence" value="ECO:0007669"/>
    <property type="project" value="InterPro"/>
</dbReference>
<dbReference type="EMBL" id="KB299468">
    <property type="protein sequence ID" value="ELU07968.1"/>
    <property type="molecule type" value="Genomic_DNA"/>
</dbReference>
<dbReference type="PANTHER" id="PTHR11552:SF147">
    <property type="entry name" value="CHOLINE DEHYDROGENASE, MITOCHONDRIAL"/>
    <property type="match status" value="1"/>
</dbReference>
<evidence type="ECO:0000256" key="6">
    <source>
        <dbReference type="RuleBase" id="RU003968"/>
    </source>
</evidence>
<evidence type="ECO:0000313" key="10">
    <source>
        <dbReference type="Proteomes" id="UP000014760"/>
    </source>
</evidence>
<evidence type="ECO:0000256" key="1">
    <source>
        <dbReference type="ARBA" id="ARBA00001974"/>
    </source>
</evidence>
<dbReference type="PIRSF" id="PIRSF000137">
    <property type="entry name" value="Alcohol_oxidase"/>
    <property type="match status" value="1"/>
</dbReference>
<dbReference type="Pfam" id="PF00732">
    <property type="entry name" value="GMC_oxred_N"/>
    <property type="match status" value="1"/>
</dbReference>